<feature type="domain" description="NUP160 middle TPR" evidence="2">
    <location>
        <begin position="573"/>
        <end position="855"/>
    </location>
</feature>
<evidence type="ECO:0008006" key="5">
    <source>
        <dbReference type="Google" id="ProtNLM"/>
    </source>
</evidence>
<dbReference type="InterPro" id="IPR056535">
    <property type="entry name" value="TPR_NUP160_M"/>
</dbReference>
<reference evidence="3 4" key="1">
    <citation type="journal article" date="2017" name="Genome Biol. Evol.">
        <title>Phytophthora megakarya and P. palmivora, closely related causal agents of cacao black pod rot, underwent increases in genome sizes and gene numbers by different mechanisms.</title>
        <authorList>
            <person name="Ali S.S."/>
            <person name="Shao J."/>
            <person name="Lary D.J."/>
            <person name="Kronmiller B."/>
            <person name="Shen D."/>
            <person name="Strem M.D."/>
            <person name="Amoako-Attah I."/>
            <person name="Akrofi A.Y."/>
            <person name="Begoude B.A."/>
            <person name="Ten Hoopen G.M."/>
            <person name="Coulibaly K."/>
            <person name="Kebe B.I."/>
            <person name="Melnick R.L."/>
            <person name="Guiltinan M.J."/>
            <person name="Tyler B.M."/>
            <person name="Meinhardt L.W."/>
            <person name="Bailey B.A."/>
        </authorList>
    </citation>
    <scope>NUCLEOTIDE SEQUENCE [LARGE SCALE GENOMIC DNA]</scope>
    <source>
        <strain evidence="4">sbr112.9</strain>
    </source>
</reference>
<dbReference type="Pfam" id="PF23354">
    <property type="entry name" value="TPR_NUP160_120_M"/>
    <property type="match status" value="1"/>
</dbReference>
<evidence type="ECO:0000313" key="4">
    <source>
        <dbReference type="Proteomes" id="UP000237271"/>
    </source>
</evidence>
<sequence length="1186" mass="131855">MVDFAVDKNFLFSTWRSLDGDEVYIHPNPMALTGPKRILGQLVSSLDVQMQQYEVEDGEWLFDVKEEGVMKLIDDFFAERILLPGRFSRQNLSNAIVETQSSFLGGFSSQSPFTHRLPKYKDVLVRLVSSRCVDAAGAAAVRNGTAPSMLRIRVWKELIALCTKHWRCENVPIGFATTTNALLPGAPVMLRRNRVSLLFPSAPSITAAFVPQVEQGSTSGECVADLVSEVLPVFDAFPSQSFQSFIHREVADVASDWKVESFVALARHCVRLGLNPDFVASTSGTGQTISADLVLTRSILRLSKLLGGDATFQDQVFHDLVGHLFPFKLWRDAGTYKSSPKRGPTSDDDEEMVNNKEDFVMTDAAAPSDYYSTTRRAFFASHEMCFAFDQVVSRTIDEMCNQSLRVVLFLAYLVDTRPAFLSSAILSKIVRVYLPKSITVYQRWRLSRWVANQGISQPIADTDPAFTSSATLMPPLMQMFLMDVNKKLNRSGCFKRALSVLQLASSSNNVRSEEAHGVLATFTREILEYVSQPNEALVHFLQKRQQFRLLRAMFCCNLSDISLHGSSNGEGASSQQSELVHQYVRSIGECLACEGQEAAARSQDDENARDHARWCFQQAIRCFSICLSNFFVERSRVSSKSEKSLEQFIYEVVGLLKETVPRGFYDQLLRFLWTVVTQALNHLAHHDGGEQSFAVQSFIWVNVFKYSVEERSFRDAHLALMHTAELSAALGGSENAADAEGTASECVNYLVKELYRYGHLDLICELQWGSLESHVEKYILWQAANATVVQSDGLDAGAVRYYNLLFTFYMRKQQPANAASSLYALALRLRLAVSTSKAALEAQRNALNAACNTLRGLPAENRWVVRKLHTEELKRPSLDIPEGSKSTPSLSVVTLEDMRRELAVLDGKLRLLVLGHSESVLLSTMDGDEVIALLVDAVHSSCSSPRNTTLAERRRSGVRSIEVAADIAGRGSVASISSLTKSLARYCVASEHPAASISRADSDLLWELLEMLLTNIASLEQYEVAAETVLDFWQQQGRKLALPVWLNKRLSSPTSGNPAKLLRLYLKHGLLLEGLQLVEGLLPDVSTMRGASAKSSFRFQSHMDSRASSPDLPWIPYNLIDVLLDSTTAVLNEAVGGEVSAAAMTKLREQDHSLRQQLSRYFSSVHALQQAQEAANLARNSMELDL</sequence>
<dbReference type="AlphaFoldDB" id="A0A2P4Y286"/>
<dbReference type="PANTHER" id="PTHR21286">
    <property type="entry name" value="NUCLEAR PORE COMPLEX PROTEIN NUP160"/>
    <property type="match status" value="1"/>
</dbReference>
<feature type="domain" description="NUP160 C-terminal TPR" evidence="1">
    <location>
        <begin position="895"/>
        <end position="1143"/>
    </location>
</feature>
<name>A0A2P4Y286_9STRA</name>
<keyword evidence="4" id="KW-1185">Reference proteome</keyword>
<dbReference type="InterPro" id="IPR021717">
    <property type="entry name" value="Nucleoporin_Nup160"/>
</dbReference>
<protein>
    <recommendedName>
        <fullName evidence="5">Nuclear pore complex protein</fullName>
    </recommendedName>
</protein>
<dbReference type="InterPro" id="IPR056536">
    <property type="entry name" value="TPR_NUP160_C"/>
</dbReference>
<dbReference type="PANTHER" id="PTHR21286:SF0">
    <property type="entry name" value="NUCLEAR PORE COMPLEX PROTEIN NUP160"/>
    <property type="match status" value="1"/>
</dbReference>
<evidence type="ECO:0000313" key="3">
    <source>
        <dbReference type="EMBL" id="POM71918.1"/>
    </source>
</evidence>
<organism evidence="3 4">
    <name type="scientific">Phytophthora palmivora</name>
    <dbReference type="NCBI Taxonomy" id="4796"/>
    <lineage>
        <taxon>Eukaryota</taxon>
        <taxon>Sar</taxon>
        <taxon>Stramenopiles</taxon>
        <taxon>Oomycota</taxon>
        <taxon>Peronosporomycetes</taxon>
        <taxon>Peronosporales</taxon>
        <taxon>Peronosporaceae</taxon>
        <taxon>Phytophthora</taxon>
    </lineage>
</organism>
<gene>
    <name evidence="3" type="ORF">PHPALM_11457</name>
</gene>
<accession>A0A2P4Y286</accession>
<dbReference type="EMBL" id="NCKW01006391">
    <property type="protein sequence ID" value="POM71918.1"/>
    <property type="molecule type" value="Genomic_DNA"/>
</dbReference>
<comment type="caution">
    <text evidence="3">The sequence shown here is derived from an EMBL/GenBank/DDBJ whole genome shotgun (WGS) entry which is preliminary data.</text>
</comment>
<evidence type="ECO:0000259" key="2">
    <source>
        <dbReference type="Pfam" id="PF23354"/>
    </source>
</evidence>
<proteinExistence type="predicted"/>
<dbReference type="GO" id="GO:0017056">
    <property type="term" value="F:structural constituent of nuclear pore"/>
    <property type="evidence" value="ECO:0007669"/>
    <property type="project" value="TreeGrafter"/>
</dbReference>
<dbReference type="Pfam" id="PF23347">
    <property type="entry name" value="TPR_Nup160_C"/>
    <property type="match status" value="1"/>
</dbReference>
<dbReference type="Proteomes" id="UP000237271">
    <property type="component" value="Unassembled WGS sequence"/>
</dbReference>
<evidence type="ECO:0000259" key="1">
    <source>
        <dbReference type="Pfam" id="PF23347"/>
    </source>
</evidence>
<dbReference type="OrthoDB" id="67716at2759"/>
<dbReference type="GO" id="GO:0005643">
    <property type="term" value="C:nuclear pore"/>
    <property type="evidence" value="ECO:0007669"/>
    <property type="project" value="UniProtKB-ARBA"/>
</dbReference>